<dbReference type="RefSeq" id="WP_259474865.1">
    <property type="nucleotide sequence ID" value="NZ_AP026732.1"/>
</dbReference>
<protein>
    <submittedName>
        <fullName evidence="2">Uncharacterized protein</fullName>
    </submittedName>
</protein>
<feature type="transmembrane region" description="Helical" evidence="1">
    <location>
        <begin position="6"/>
        <end position="27"/>
    </location>
</feature>
<comment type="caution">
    <text evidence="2">The sequence shown here is derived from an EMBL/GenBank/DDBJ whole genome shotgun (WGS) entry which is preliminary data.</text>
</comment>
<name>A0AAE4TFT8_9GAMM</name>
<dbReference type="EMBL" id="JASGOQ010000001">
    <property type="protein sequence ID" value="MDV5390401.1"/>
    <property type="molecule type" value="Genomic_DNA"/>
</dbReference>
<accession>A0AAE4TFT8</accession>
<sequence length="41" mass="4140">MNSSMVVKIATVATVTVGGMAALSHLTHKDMGNATMMSGTS</sequence>
<keyword evidence="1" id="KW-0812">Transmembrane</keyword>
<keyword evidence="1" id="KW-0472">Membrane</keyword>
<dbReference type="AlphaFoldDB" id="A0AAE4TFT8"/>
<keyword evidence="1" id="KW-1133">Transmembrane helix</keyword>
<organism evidence="2 3">
    <name type="scientific">Shewanella xiamenensis</name>
    <dbReference type="NCBI Taxonomy" id="332186"/>
    <lineage>
        <taxon>Bacteria</taxon>
        <taxon>Pseudomonadati</taxon>
        <taxon>Pseudomonadota</taxon>
        <taxon>Gammaproteobacteria</taxon>
        <taxon>Alteromonadales</taxon>
        <taxon>Shewanellaceae</taxon>
        <taxon>Shewanella</taxon>
    </lineage>
</organism>
<proteinExistence type="predicted"/>
<evidence type="ECO:0000313" key="2">
    <source>
        <dbReference type="EMBL" id="MDV5390401.1"/>
    </source>
</evidence>
<dbReference type="Proteomes" id="UP001187859">
    <property type="component" value="Unassembled WGS sequence"/>
</dbReference>
<evidence type="ECO:0000313" key="3">
    <source>
        <dbReference type="Proteomes" id="UP001187859"/>
    </source>
</evidence>
<evidence type="ECO:0000256" key="1">
    <source>
        <dbReference type="SAM" id="Phobius"/>
    </source>
</evidence>
<reference evidence="2" key="1">
    <citation type="submission" date="2023-05" db="EMBL/GenBank/DDBJ databases">
        <title>Colonisation of extended spectrum b-lactamase- and carbapenemase-producing bacteria on hospital surfaces from low- and middle-income countries.</title>
        <authorList>
            <person name="Nieto-Rosado M."/>
            <person name="Sands K."/>
            <person name="Iregbu K."/>
            <person name="Zahra R."/>
            <person name="Mazarati J.B."/>
            <person name="Mehtar S."/>
            <person name="Barnards-Group B."/>
            <person name="Walsh T.R."/>
        </authorList>
    </citation>
    <scope>NUCLEOTIDE SEQUENCE</scope>
    <source>
        <strain evidence="2">PP-E493</strain>
    </source>
</reference>
<gene>
    <name evidence="2" type="ORF">QM089_09075</name>
</gene>